<dbReference type="Proteomes" id="UP000645610">
    <property type="component" value="Unassembled WGS sequence"/>
</dbReference>
<organism evidence="2 3">
    <name type="scientific">Hymenobacter properus</name>
    <dbReference type="NCBI Taxonomy" id="2791026"/>
    <lineage>
        <taxon>Bacteria</taxon>
        <taxon>Pseudomonadati</taxon>
        <taxon>Bacteroidota</taxon>
        <taxon>Cytophagia</taxon>
        <taxon>Cytophagales</taxon>
        <taxon>Hymenobacteraceae</taxon>
        <taxon>Hymenobacter</taxon>
    </lineage>
</organism>
<sequence length="127" mass="13914">MASGQGREEDAYLKVRRQFLTRDGAPLGTPTFRQNDLVVVKLTLEASEAAGVIKNAAVTDLLPAGLEIEHPSIGALREQIGRRMRPSPITRMCATTGLICSPPLLARRSISTICAGRFRKERLSWGR</sequence>
<proteinExistence type="predicted"/>
<name>A0A931BLI8_9BACT</name>
<gene>
    <name evidence="2" type="ORF">I2I01_18225</name>
</gene>
<feature type="domain" description="Bacterial alpha-2-macroglobulin MG10" evidence="1">
    <location>
        <begin position="13"/>
        <end position="74"/>
    </location>
</feature>
<accession>A0A931BLI8</accession>
<keyword evidence="3" id="KW-1185">Reference proteome</keyword>
<protein>
    <recommendedName>
        <fullName evidence="1">Bacterial alpha-2-macroglobulin MG10 domain-containing protein</fullName>
    </recommendedName>
</protein>
<evidence type="ECO:0000313" key="2">
    <source>
        <dbReference type="EMBL" id="MBF9143587.1"/>
    </source>
</evidence>
<dbReference type="InterPro" id="IPR041246">
    <property type="entry name" value="Bact_MG10"/>
</dbReference>
<evidence type="ECO:0000259" key="1">
    <source>
        <dbReference type="Pfam" id="PF17973"/>
    </source>
</evidence>
<dbReference type="AlphaFoldDB" id="A0A931BLI8"/>
<dbReference type="Pfam" id="PF17973">
    <property type="entry name" value="bMG10"/>
    <property type="match status" value="1"/>
</dbReference>
<reference evidence="2 3" key="1">
    <citation type="submission" date="2020-11" db="EMBL/GenBank/DDBJ databases">
        <authorList>
            <person name="Kim M.K."/>
        </authorList>
    </citation>
    <scope>NUCLEOTIDE SEQUENCE [LARGE SCALE GENOMIC DNA]</scope>
    <source>
        <strain evidence="2 3">BT439</strain>
    </source>
</reference>
<dbReference type="EMBL" id="JADQDP010000004">
    <property type="protein sequence ID" value="MBF9143587.1"/>
    <property type="molecule type" value="Genomic_DNA"/>
</dbReference>
<evidence type="ECO:0000313" key="3">
    <source>
        <dbReference type="Proteomes" id="UP000645610"/>
    </source>
</evidence>
<comment type="caution">
    <text evidence="2">The sequence shown here is derived from an EMBL/GenBank/DDBJ whole genome shotgun (WGS) entry which is preliminary data.</text>
</comment>